<name>A0A6J1DJM6_MOMCH</name>
<protein>
    <submittedName>
        <fullName evidence="4">F-box protein At2g32560-like</fullName>
    </submittedName>
</protein>
<dbReference type="AlphaFoldDB" id="A0A6J1DJM6"/>
<reference evidence="4" key="1">
    <citation type="submission" date="2025-08" db="UniProtKB">
        <authorList>
            <consortium name="RefSeq"/>
        </authorList>
    </citation>
    <scope>IDENTIFICATION</scope>
    <source>
        <strain evidence="4">OHB3-1</strain>
    </source>
</reference>
<dbReference type="PANTHER" id="PTHR31482:SF18">
    <property type="entry name" value="ESTS AU081301(E20138)"/>
    <property type="match status" value="1"/>
</dbReference>
<evidence type="ECO:0000313" key="4">
    <source>
        <dbReference type="RefSeq" id="XP_022154450.1"/>
    </source>
</evidence>
<dbReference type="KEGG" id="mcha:111021722"/>
<dbReference type="Gene3D" id="1.20.1280.50">
    <property type="match status" value="1"/>
</dbReference>
<dbReference type="PROSITE" id="PS50181">
    <property type="entry name" value="FBOX"/>
    <property type="match status" value="1"/>
</dbReference>
<feature type="domain" description="F-box" evidence="2">
    <location>
        <begin position="82"/>
        <end position="128"/>
    </location>
</feature>
<dbReference type="SUPFAM" id="SSF81383">
    <property type="entry name" value="F-box domain"/>
    <property type="match status" value="1"/>
</dbReference>
<dbReference type="InterPro" id="IPR036047">
    <property type="entry name" value="F-box-like_dom_sf"/>
</dbReference>
<dbReference type="GeneID" id="111021722"/>
<evidence type="ECO:0000313" key="3">
    <source>
        <dbReference type="Proteomes" id="UP000504603"/>
    </source>
</evidence>
<dbReference type="InterPro" id="IPR001810">
    <property type="entry name" value="F-box_dom"/>
</dbReference>
<keyword evidence="1" id="KW-0732">Signal</keyword>
<keyword evidence="3" id="KW-1185">Reference proteome</keyword>
<organism evidence="3 4">
    <name type="scientific">Momordica charantia</name>
    <name type="common">Bitter gourd</name>
    <name type="synonym">Balsam pear</name>
    <dbReference type="NCBI Taxonomy" id="3673"/>
    <lineage>
        <taxon>Eukaryota</taxon>
        <taxon>Viridiplantae</taxon>
        <taxon>Streptophyta</taxon>
        <taxon>Embryophyta</taxon>
        <taxon>Tracheophyta</taxon>
        <taxon>Spermatophyta</taxon>
        <taxon>Magnoliopsida</taxon>
        <taxon>eudicotyledons</taxon>
        <taxon>Gunneridae</taxon>
        <taxon>Pentapetalae</taxon>
        <taxon>rosids</taxon>
        <taxon>fabids</taxon>
        <taxon>Cucurbitales</taxon>
        <taxon>Cucurbitaceae</taxon>
        <taxon>Momordiceae</taxon>
        <taxon>Momordica</taxon>
    </lineage>
</organism>
<feature type="chain" id="PRO_5026666962" evidence="1">
    <location>
        <begin position="22"/>
        <end position="391"/>
    </location>
</feature>
<dbReference type="Proteomes" id="UP000504603">
    <property type="component" value="Unplaced"/>
</dbReference>
<gene>
    <name evidence="4" type="primary">LOC111021722</name>
</gene>
<accession>A0A6J1DJM6</accession>
<sequence>MLYLLISFLSFLLLLLSKSFSRKRLPPWEPNMSFLSAFLVSWFHKRSLHLSLFQVLNSPLKNIPCSSKLDKNVEEELKEGSSIGLLDLPELALESILDRLSPAELCKMATVCSHLRDVCGDDHLWEKRMKQKWGKLMGDSARQEWHMHMPHRRKSKPSIPSQKRGLLSSYFGGWCLVLIRPKSEYKSKSRRSCLPIGSIKAWYLSLESGKLWFPAQVYNRQNGHAGFMLSCYDAQVCYDSQTDMFRARYLPQGRAIEEDIDWNRVRAAPIDIPPRVLHVSDCLADLKPGDHIEVQWRKSKEFSYGWWFGVVAHLEACDGNVNNCHCCCNDMVALEFAQYSVGSRWRRTVINRTSHKEEGNEGDGYYGGVRKLYKSEEITRWMCFWPNRVLE</sequence>
<dbReference type="SMART" id="SM00256">
    <property type="entry name" value="FBOX"/>
    <property type="match status" value="1"/>
</dbReference>
<dbReference type="RefSeq" id="XP_022154450.1">
    <property type="nucleotide sequence ID" value="XM_022298758.1"/>
</dbReference>
<evidence type="ECO:0000259" key="2">
    <source>
        <dbReference type="PROSITE" id="PS50181"/>
    </source>
</evidence>
<dbReference type="Pfam" id="PF12937">
    <property type="entry name" value="F-box-like"/>
    <property type="match status" value="1"/>
</dbReference>
<evidence type="ECO:0000256" key="1">
    <source>
        <dbReference type="SAM" id="SignalP"/>
    </source>
</evidence>
<dbReference type="OrthoDB" id="512036at2759"/>
<dbReference type="PANTHER" id="PTHR31482">
    <property type="entry name" value="ESTS AU081301(E20138)"/>
    <property type="match status" value="1"/>
</dbReference>
<proteinExistence type="predicted"/>
<feature type="signal peptide" evidence="1">
    <location>
        <begin position="1"/>
        <end position="21"/>
    </location>
</feature>